<name>A0A6J4MVR7_9BACT</name>
<organism evidence="1">
    <name type="scientific">uncultured Gemmatimonadota bacterium</name>
    <dbReference type="NCBI Taxonomy" id="203437"/>
    <lineage>
        <taxon>Bacteria</taxon>
        <taxon>Pseudomonadati</taxon>
        <taxon>Gemmatimonadota</taxon>
        <taxon>environmental samples</taxon>
    </lineage>
</organism>
<reference evidence="1" key="1">
    <citation type="submission" date="2020-02" db="EMBL/GenBank/DDBJ databases">
        <authorList>
            <person name="Meier V. D."/>
        </authorList>
    </citation>
    <scope>NUCLEOTIDE SEQUENCE</scope>
    <source>
        <strain evidence="1">AVDCRST_MAG68</strain>
    </source>
</reference>
<accession>A0A6J4MVR7</accession>
<dbReference type="EMBL" id="CADCTW010000243">
    <property type="protein sequence ID" value="CAA9370450.1"/>
    <property type="molecule type" value="Genomic_DNA"/>
</dbReference>
<gene>
    <name evidence="1" type="ORF">AVDCRST_MAG68-5702</name>
</gene>
<protein>
    <submittedName>
        <fullName evidence="1">Uncharacterized protein</fullName>
    </submittedName>
</protein>
<sequence length="46" mass="5087">MSAAAVVGRFPRVVSHEADGFVRSLGIWAGEEGRIYYYFSFLGLGF</sequence>
<dbReference type="AlphaFoldDB" id="A0A6J4MVR7"/>
<evidence type="ECO:0000313" key="1">
    <source>
        <dbReference type="EMBL" id="CAA9370450.1"/>
    </source>
</evidence>
<proteinExistence type="predicted"/>